<proteinExistence type="predicted"/>
<dbReference type="RefSeq" id="WP_047253031.1">
    <property type="nucleotide sequence ID" value="NZ_CP011545.1"/>
</dbReference>
<keyword evidence="1" id="KW-0472">Membrane</keyword>
<gene>
    <name evidence="2" type="ORF">CTEST_06410</name>
</gene>
<dbReference type="EMBL" id="CP011545">
    <property type="protein sequence ID" value="AKK08720.1"/>
    <property type="molecule type" value="Genomic_DNA"/>
</dbReference>
<keyword evidence="1" id="KW-1133">Transmembrane helix</keyword>
<dbReference type="STRING" id="136857.CTEST_06410"/>
<dbReference type="PATRIC" id="fig|136857.5.peg.1273"/>
<evidence type="ECO:0008006" key="4">
    <source>
        <dbReference type="Google" id="ProtNLM"/>
    </source>
</evidence>
<evidence type="ECO:0000313" key="2">
    <source>
        <dbReference type="EMBL" id="AKK08720.1"/>
    </source>
</evidence>
<accession>A0A0G3H7J8</accession>
<reference evidence="3" key="2">
    <citation type="submission" date="2015-05" db="EMBL/GenBank/DDBJ databases">
        <title>Complete genome sequence of Corynebacterium testudinoris DSM 44614, recovered from necrotic lesions in the mouth of a tortoise.</title>
        <authorList>
            <person name="Ruckert C."/>
            <person name="Albersmeier A."/>
            <person name="Winkler A."/>
            <person name="Tauch A."/>
        </authorList>
    </citation>
    <scope>NUCLEOTIDE SEQUENCE [LARGE SCALE GENOMIC DNA]</scope>
    <source>
        <strain evidence="3">DSM 44614</strain>
    </source>
</reference>
<dbReference type="AlphaFoldDB" id="A0A0G3H7J8"/>
<keyword evidence="1" id="KW-0812">Transmembrane</keyword>
<organism evidence="2 3">
    <name type="scientific">Corynebacterium testudinoris</name>
    <dbReference type="NCBI Taxonomy" id="136857"/>
    <lineage>
        <taxon>Bacteria</taxon>
        <taxon>Bacillati</taxon>
        <taxon>Actinomycetota</taxon>
        <taxon>Actinomycetes</taxon>
        <taxon>Mycobacteriales</taxon>
        <taxon>Corynebacteriaceae</taxon>
        <taxon>Corynebacterium</taxon>
    </lineage>
</organism>
<dbReference type="InterPro" id="IPR036465">
    <property type="entry name" value="vWFA_dom_sf"/>
</dbReference>
<dbReference type="Gene3D" id="3.40.50.410">
    <property type="entry name" value="von Willebrand factor, type A domain"/>
    <property type="match status" value="1"/>
</dbReference>
<keyword evidence="3" id="KW-1185">Reference proteome</keyword>
<protein>
    <recommendedName>
        <fullName evidence="4">VWFA domain-containing protein</fullName>
    </recommendedName>
</protein>
<reference evidence="2 3" key="1">
    <citation type="journal article" date="2015" name="Genome Announc.">
        <title>Complete Genome Sequence of the Type Strain Corynebacterium testudinoris DSM 44614, Recovered from Necrotic Lesions in the Mouth of a Tortoise.</title>
        <authorList>
            <person name="Ruckert C."/>
            <person name="Kriete M."/>
            <person name="Jaenicke S."/>
            <person name="Winkler A."/>
            <person name="Tauch A."/>
        </authorList>
    </citation>
    <scope>NUCLEOTIDE SEQUENCE [LARGE SCALE GENOMIC DNA]</scope>
    <source>
        <strain evidence="2 3">DSM 44614</strain>
    </source>
</reference>
<sequence length="459" mass="46611">MGRHSNGQPNNRLSGGLIAAAIVAVLAIIFLVVWFIARDNNEGEKFAASAECIDGDLILPIAAAGTTAEDLVNKYNESNPVVRDYCVKAQIVDSVDSAALYLAPDSPRTVQALGTRTVSSTSPVAVDASQLWNADGGDLSNIDPATITYPVATDPDAAVAVATALDPERAAELIARDRNATIADASGVIAVGPADDIDRSAGSLIDVAGAEVIHVAHVLNPAGSVTEEQTRAAADFAEMSSIQSQVPANLPDRKAAWAVVGTDTPASSTAPATSPSASAPSDTLILLDTSSAAGATFFGETTAALSATALDLGADGHQVSVWNYSSPLNPGVTKGWRSNVNFTDSGEPGANALLRFGYGGVPQTRSSLVAAAGAASGHARTSGESTRILLVTTGTAQDMDDADFTQAFYGAVAGADVKVDVIHLGSDPSDQAVAGVATSTTTVTSPDQLDSAIRKAVGL</sequence>
<dbReference type="OrthoDB" id="4427980at2"/>
<dbReference type="KEGG" id="cted:CTEST_06410"/>
<dbReference type="Proteomes" id="UP000035540">
    <property type="component" value="Chromosome"/>
</dbReference>
<name>A0A0G3H7J8_9CORY</name>
<evidence type="ECO:0000313" key="3">
    <source>
        <dbReference type="Proteomes" id="UP000035540"/>
    </source>
</evidence>
<dbReference type="SUPFAM" id="SSF53300">
    <property type="entry name" value="vWA-like"/>
    <property type="match status" value="1"/>
</dbReference>
<evidence type="ECO:0000256" key="1">
    <source>
        <dbReference type="SAM" id="Phobius"/>
    </source>
</evidence>
<feature type="transmembrane region" description="Helical" evidence="1">
    <location>
        <begin position="12"/>
        <end position="37"/>
    </location>
</feature>